<feature type="non-terminal residue" evidence="1">
    <location>
        <position position="77"/>
    </location>
</feature>
<dbReference type="EMBL" id="CAJVQB010105676">
    <property type="protein sequence ID" value="CAG8851361.1"/>
    <property type="molecule type" value="Genomic_DNA"/>
</dbReference>
<evidence type="ECO:0000313" key="2">
    <source>
        <dbReference type="Proteomes" id="UP000789901"/>
    </source>
</evidence>
<dbReference type="Proteomes" id="UP000789901">
    <property type="component" value="Unassembled WGS sequence"/>
</dbReference>
<sequence length="77" mass="9325">MYQQLHRLQLEGKIPNRTYIIEDRTVYSTQFFTEEIITNQEEKEKLNQLLQHSTFKLLPNKMNYTIFCDPGQDQMLQ</sequence>
<proteinExistence type="predicted"/>
<reference evidence="1 2" key="1">
    <citation type="submission" date="2021-06" db="EMBL/GenBank/DDBJ databases">
        <authorList>
            <person name="Kallberg Y."/>
            <person name="Tangrot J."/>
            <person name="Rosling A."/>
        </authorList>
    </citation>
    <scope>NUCLEOTIDE SEQUENCE [LARGE SCALE GENOMIC DNA]</scope>
    <source>
        <strain evidence="1 2">120-4 pot B 10/14</strain>
    </source>
</reference>
<organism evidence="1 2">
    <name type="scientific">Gigaspora margarita</name>
    <dbReference type="NCBI Taxonomy" id="4874"/>
    <lineage>
        <taxon>Eukaryota</taxon>
        <taxon>Fungi</taxon>
        <taxon>Fungi incertae sedis</taxon>
        <taxon>Mucoromycota</taxon>
        <taxon>Glomeromycotina</taxon>
        <taxon>Glomeromycetes</taxon>
        <taxon>Diversisporales</taxon>
        <taxon>Gigasporaceae</taxon>
        <taxon>Gigaspora</taxon>
    </lineage>
</organism>
<gene>
    <name evidence="1" type="ORF">GMARGA_LOCUS40700</name>
</gene>
<name>A0ABN7XCX0_GIGMA</name>
<protein>
    <submittedName>
        <fullName evidence="1">5265_t:CDS:1</fullName>
    </submittedName>
</protein>
<accession>A0ABN7XCX0</accession>
<keyword evidence="2" id="KW-1185">Reference proteome</keyword>
<comment type="caution">
    <text evidence="1">The sequence shown here is derived from an EMBL/GenBank/DDBJ whole genome shotgun (WGS) entry which is preliminary data.</text>
</comment>
<evidence type="ECO:0000313" key="1">
    <source>
        <dbReference type="EMBL" id="CAG8851361.1"/>
    </source>
</evidence>